<dbReference type="GO" id="GO:0008654">
    <property type="term" value="P:phospholipid biosynthetic process"/>
    <property type="evidence" value="ECO:0007669"/>
    <property type="project" value="InterPro"/>
</dbReference>
<dbReference type="Gene3D" id="1.20.120.1760">
    <property type="match status" value="1"/>
</dbReference>
<feature type="transmembrane region" description="Helical" evidence="1">
    <location>
        <begin position="208"/>
        <end position="227"/>
    </location>
</feature>
<dbReference type="Proteomes" id="UP000176228">
    <property type="component" value="Unassembled WGS sequence"/>
</dbReference>
<dbReference type="GO" id="GO:0016780">
    <property type="term" value="F:phosphotransferase activity, for other substituted phosphate groups"/>
    <property type="evidence" value="ECO:0007669"/>
    <property type="project" value="InterPro"/>
</dbReference>
<feature type="transmembrane region" description="Helical" evidence="1">
    <location>
        <begin position="233"/>
        <end position="252"/>
    </location>
</feature>
<feature type="transmembrane region" description="Helical" evidence="1">
    <location>
        <begin position="45"/>
        <end position="78"/>
    </location>
</feature>
<dbReference type="InterPro" id="IPR043130">
    <property type="entry name" value="CDP-OH_PTrfase_TM_dom"/>
</dbReference>
<dbReference type="AlphaFoldDB" id="A0A1F6BDW0"/>
<proteinExistence type="predicted"/>
<evidence type="ECO:0008006" key="4">
    <source>
        <dbReference type="Google" id="ProtNLM"/>
    </source>
</evidence>
<name>A0A1F6BDW0_9BACT</name>
<accession>A0A1F6BDW0</accession>
<reference evidence="2 3" key="1">
    <citation type="journal article" date="2016" name="Nat. Commun.">
        <title>Thousands of microbial genomes shed light on interconnected biogeochemical processes in an aquifer system.</title>
        <authorList>
            <person name="Anantharaman K."/>
            <person name="Brown C.T."/>
            <person name="Hug L.A."/>
            <person name="Sharon I."/>
            <person name="Castelle C.J."/>
            <person name="Probst A.J."/>
            <person name="Thomas B.C."/>
            <person name="Singh A."/>
            <person name="Wilkins M.J."/>
            <person name="Karaoz U."/>
            <person name="Brodie E.L."/>
            <person name="Williams K.H."/>
            <person name="Hubbard S.S."/>
            <person name="Banfield J.F."/>
        </authorList>
    </citation>
    <scope>NUCLEOTIDE SEQUENCE [LARGE SCALE GENOMIC DNA]</scope>
</reference>
<feature type="transmembrane region" description="Helical" evidence="1">
    <location>
        <begin position="138"/>
        <end position="159"/>
    </location>
</feature>
<comment type="caution">
    <text evidence="2">The sequence shown here is derived from an EMBL/GenBank/DDBJ whole genome shotgun (WGS) entry which is preliminary data.</text>
</comment>
<protein>
    <recommendedName>
        <fullName evidence="4">CDP-alcohol phosphatidyltransferase</fullName>
    </recommendedName>
</protein>
<evidence type="ECO:0000313" key="2">
    <source>
        <dbReference type="EMBL" id="OGG34697.1"/>
    </source>
</evidence>
<feature type="transmembrane region" description="Helical" evidence="1">
    <location>
        <begin position="21"/>
        <end position="39"/>
    </location>
</feature>
<dbReference type="GO" id="GO:0016020">
    <property type="term" value="C:membrane"/>
    <property type="evidence" value="ECO:0007669"/>
    <property type="project" value="InterPro"/>
</dbReference>
<dbReference type="STRING" id="1798391.A2968_02795"/>
<organism evidence="2 3">
    <name type="scientific">Candidatus Gottesmanbacteria bacterium RIFCSPLOWO2_01_FULL_42_22</name>
    <dbReference type="NCBI Taxonomy" id="1798391"/>
    <lineage>
        <taxon>Bacteria</taxon>
        <taxon>Candidatus Gottesmaniibacteriota</taxon>
    </lineage>
</organism>
<evidence type="ECO:0000256" key="1">
    <source>
        <dbReference type="SAM" id="Phobius"/>
    </source>
</evidence>
<dbReference type="EMBL" id="MFJU01000030">
    <property type="protein sequence ID" value="OGG34697.1"/>
    <property type="molecule type" value="Genomic_DNA"/>
</dbReference>
<dbReference type="Pfam" id="PF01066">
    <property type="entry name" value="CDP-OH_P_transf"/>
    <property type="match status" value="1"/>
</dbReference>
<sequence length="262" mass="29852">MKLADIRALHKGKNDNFYSRIFYRKVSPFVTYVFLKLGISANAATWLSVVSALLGCFLISLSKVSYTLIGLFFIQFWYVLDHVDGEIARFTRTSSKEGLYLDVMTHNLVHPIIFFSYGLDAVNYLSVTVDFWDMTFSLRRIILFLSFIAGLSVIVIDLASALRFQVLATGHAYKVKVLKEVTEVTFRLRHLHPVAKPAQNKLFKIWHILWNVLCIPGAIWFLTAGSLLKINHILLPFYSILLSILAVKAILVRMKAGIDTLY</sequence>
<gene>
    <name evidence="2" type="ORF">A2968_02795</name>
</gene>
<dbReference type="InterPro" id="IPR000462">
    <property type="entry name" value="CDP-OH_P_trans"/>
</dbReference>
<keyword evidence="1" id="KW-0472">Membrane</keyword>
<evidence type="ECO:0000313" key="3">
    <source>
        <dbReference type="Proteomes" id="UP000176228"/>
    </source>
</evidence>
<keyword evidence="1" id="KW-1133">Transmembrane helix</keyword>
<keyword evidence="1" id="KW-0812">Transmembrane</keyword>